<dbReference type="EMBL" id="QQOH01000001">
    <property type="protein sequence ID" value="RDE25155.1"/>
    <property type="molecule type" value="Genomic_DNA"/>
</dbReference>
<evidence type="ECO:0000313" key="1">
    <source>
        <dbReference type="EMBL" id="RDE25155.1"/>
    </source>
</evidence>
<keyword evidence="2" id="KW-1185">Reference proteome</keyword>
<dbReference type="Gene3D" id="2.60.40.4380">
    <property type="entry name" value="Translational regulator CsrA"/>
    <property type="match status" value="1"/>
</dbReference>
<dbReference type="GO" id="GO:0006402">
    <property type="term" value="P:mRNA catabolic process"/>
    <property type="evidence" value="ECO:0007669"/>
    <property type="project" value="InterPro"/>
</dbReference>
<dbReference type="Proteomes" id="UP000253769">
    <property type="component" value="Unassembled WGS sequence"/>
</dbReference>
<evidence type="ECO:0000313" key="2">
    <source>
        <dbReference type="Proteomes" id="UP000253769"/>
    </source>
</evidence>
<dbReference type="AlphaFoldDB" id="A0A369X055"/>
<name>A0A369X055_9GAMM</name>
<comment type="caution">
    <text evidence="1">The sequence shown here is derived from an EMBL/GenBank/DDBJ whole genome shotgun (WGS) entry which is preliminary data.</text>
</comment>
<dbReference type="RefSeq" id="WP_114694750.1">
    <property type="nucleotide sequence ID" value="NZ_QQOH01000001.1"/>
</dbReference>
<dbReference type="InterPro" id="IPR036107">
    <property type="entry name" value="CsrA_sf"/>
</dbReference>
<reference evidence="1 2" key="1">
    <citation type="submission" date="2018-07" db="EMBL/GenBank/DDBJ databases">
        <title>Motiliproteus coralliicola sp. nov., a bacterium isolated from Coral.</title>
        <authorList>
            <person name="Wang G."/>
        </authorList>
    </citation>
    <scope>NUCLEOTIDE SEQUENCE [LARGE SCALE GENOMIC DNA]</scope>
    <source>
        <strain evidence="1 2">C34</strain>
    </source>
</reference>
<organism evidence="1 2">
    <name type="scientific">Motiliproteus coralliicola</name>
    <dbReference type="NCBI Taxonomy" id="2283196"/>
    <lineage>
        <taxon>Bacteria</taxon>
        <taxon>Pseudomonadati</taxon>
        <taxon>Pseudomonadota</taxon>
        <taxon>Gammaproteobacteria</taxon>
        <taxon>Oceanospirillales</taxon>
        <taxon>Oceanospirillaceae</taxon>
        <taxon>Motiliproteus</taxon>
    </lineage>
</organism>
<proteinExistence type="predicted"/>
<evidence type="ECO:0008006" key="3">
    <source>
        <dbReference type="Google" id="ProtNLM"/>
    </source>
</evidence>
<sequence length="74" mass="8229">MLILNLAPGEEVIVDPDGPNQVIVTSLDKNPKTIALGFTTLDQDVPVYRRDLYERLKAKGNKPKSLAKPNQQKD</sequence>
<protein>
    <recommendedName>
        <fullName evidence="3">Carbon storage regulator</fullName>
    </recommendedName>
</protein>
<accession>A0A369X055</accession>
<dbReference type="GO" id="GO:0006109">
    <property type="term" value="P:regulation of carbohydrate metabolic process"/>
    <property type="evidence" value="ECO:0007669"/>
    <property type="project" value="InterPro"/>
</dbReference>
<gene>
    <name evidence="1" type="ORF">DV711_06255</name>
</gene>
<dbReference type="GO" id="GO:0003723">
    <property type="term" value="F:RNA binding"/>
    <property type="evidence" value="ECO:0007669"/>
    <property type="project" value="InterPro"/>
</dbReference>